<feature type="region of interest" description="Disordered" evidence="1">
    <location>
        <begin position="1"/>
        <end position="132"/>
    </location>
</feature>
<evidence type="ECO:0000313" key="3">
    <source>
        <dbReference type="Proteomes" id="UP000489600"/>
    </source>
</evidence>
<feature type="compositionally biased region" description="Basic and acidic residues" evidence="1">
    <location>
        <begin position="84"/>
        <end position="105"/>
    </location>
</feature>
<name>A0A565BJK4_9BRAS</name>
<feature type="compositionally biased region" description="Basic residues" evidence="1">
    <location>
        <begin position="167"/>
        <end position="183"/>
    </location>
</feature>
<dbReference type="EMBL" id="CABITT030000004">
    <property type="protein sequence ID" value="VVB01806.1"/>
    <property type="molecule type" value="Genomic_DNA"/>
</dbReference>
<feature type="compositionally biased region" description="Polar residues" evidence="1">
    <location>
        <begin position="53"/>
        <end position="81"/>
    </location>
</feature>
<dbReference type="AlphaFoldDB" id="A0A565BJK4"/>
<feature type="compositionally biased region" description="Pro residues" evidence="1">
    <location>
        <begin position="1"/>
        <end position="10"/>
    </location>
</feature>
<feature type="compositionally biased region" description="Polar residues" evidence="1">
    <location>
        <begin position="155"/>
        <end position="165"/>
    </location>
</feature>
<dbReference type="Proteomes" id="UP000489600">
    <property type="component" value="Unassembled WGS sequence"/>
</dbReference>
<feature type="compositionally biased region" description="Basic and acidic residues" evidence="1">
    <location>
        <begin position="28"/>
        <end position="44"/>
    </location>
</feature>
<reference evidence="2" key="1">
    <citation type="submission" date="2019-07" db="EMBL/GenBank/DDBJ databases">
        <authorList>
            <person name="Dittberner H."/>
        </authorList>
    </citation>
    <scope>NUCLEOTIDE SEQUENCE [LARGE SCALE GENOMIC DNA]</scope>
</reference>
<sequence>MHQSNFPPPSDLRTSSTPRTRPPQQHHYSPEPHKTYSQRYDRHGQLFGDKVSSRSNPREMQNGSQNTHLTNQQGSEGRTSDSLSCRRERLPSSSSSRREREDLRNKLNNRRATSQLRTPTLQWREKNHGRGEHQTRSLWFFLEQDTPTRKESGSGKPTTAATTAYSYHRRGYGRPHRCNHKLP</sequence>
<evidence type="ECO:0000313" key="2">
    <source>
        <dbReference type="EMBL" id="VVB01806.1"/>
    </source>
</evidence>
<keyword evidence="3" id="KW-1185">Reference proteome</keyword>
<accession>A0A565BJK4</accession>
<protein>
    <submittedName>
        <fullName evidence="2">Uncharacterized protein</fullName>
    </submittedName>
</protein>
<feature type="compositionally biased region" description="Polar residues" evidence="1">
    <location>
        <begin position="110"/>
        <end position="121"/>
    </location>
</feature>
<gene>
    <name evidence="2" type="ORF">ANE_LOCUS12250</name>
</gene>
<comment type="caution">
    <text evidence="2">The sequence shown here is derived from an EMBL/GenBank/DDBJ whole genome shotgun (WGS) entry which is preliminary data.</text>
</comment>
<feature type="compositionally biased region" description="Polar residues" evidence="1">
    <location>
        <begin position="12"/>
        <end position="27"/>
    </location>
</feature>
<organism evidence="2 3">
    <name type="scientific">Arabis nemorensis</name>
    <dbReference type="NCBI Taxonomy" id="586526"/>
    <lineage>
        <taxon>Eukaryota</taxon>
        <taxon>Viridiplantae</taxon>
        <taxon>Streptophyta</taxon>
        <taxon>Embryophyta</taxon>
        <taxon>Tracheophyta</taxon>
        <taxon>Spermatophyta</taxon>
        <taxon>Magnoliopsida</taxon>
        <taxon>eudicotyledons</taxon>
        <taxon>Gunneridae</taxon>
        <taxon>Pentapetalae</taxon>
        <taxon>rosids</taxon>
        <taxon>malvids</taxon>
        <taxon>Brassicales</taxon>
        <taxon>Brassicaceae</taxon>
        <taxon>Arabideae</taxon>
        <taxon>Arabis</taxon>
    </lineage>
</organism>
<evidence type="ECO:0000256" key="1">
    <source>
        <dbReference type="SAM" id="MobiDB-lite"/>
    </source>
</evidence>
<feature type="region of interest" description="Disordered" evidence="1">
    <location>
        <begin position="146"/>
        <end position="183"/>
    </location>
</feature>
<proteinExistence type="predicted"/>
<feature type="compositionally biased region" description="Basic and acidic residues" evidence="1">
    <location>
        <begin position="123"/>
        <end position="132"/>
    </location>
</feature>